<evidence type="ECO:0000256" key="1">
    <source>
        <dbReference type="ARBA" id="ARBA00004613"/>
    </source>
</evidence>
<dbReference type="Proteomes" id="UP000015453">
    <property type="component" value="Unassembled WGS sequence"/>
</dbReference>
<evidence type="ECO:0000313" key="8">
    <source>
        <dbReference type="Proteomes" id="UP000015453"/>
    </source>
</evidence>
<comment type="caution">
    <text evidence="7">The sequence shown here is derived from an EMBL/GenBank/DDBJ whole genome shotgun (WGS) entry which is preliminary data.</text>
</comment>
<keyword evidence="8" id="KW-1185">Reference proteome</keyword>
<name>S8EJN9_9LAMI</name>
<evidence type="ECO:0000256" key="2">
    <source>
        <dbReference type="ARBA" id="ARBA00005581"/>
    </source>
</evidence>
<evidence type="ECO:0000256" key="6">
    <source>
        <dbReference type="RuleBase" id="RU367044"/>
    </source>
</evidence>
<evidence type="ECO:0000313" key="7">
    <source>
        <dbReference type="EMBL" id="EPS72822.1"/>
    </source>
</evidence>
<accession>S8EJN9</accession>
<keyword evidence="3 6" id="KW-0713">Self-incompatibility</keyword>
<comment type="subcellular location">
    <subcellularLocation>
        <location evidence="1 6">Secreted</location>
    </subcellularLocation>
</comment>
<gene>
    <name evidence="7" type="ORF">M569_01930</name>
</gene>
<dbReference type="PANTHER" id="PTHR31232:SF155">
    <property type="entry name" value="PLANT SELF-INCOMPATIBILITY PROTEIN S1 FAMILY"/>
    <property type="match status" value="1"/>
</dbReference>
<feature type="signal peptide" evidence="6">
    <location>
        <begin position="1"/>
        <end position="23"/>
    </location>
</feature>
<dbReference type="OrthoDB" id="876876at2759"/>
<keyword evidence="4 6" id="KW-0964">Secreted</keyword>
<protein>
    <recommendedName>
        <fullName evidence="6">S-protein homolog</fullName>
    </recommendedName>
</protein>
<feature type="chain" id="PRO_5025099667" description="S-protein homolog" evidence="6">
    <location>
        <begin position="24"/>
        <end position="123"/>
    </location>
</feature>
<comment type="similarity">
    <text evidence="2 6">Belongs to the plant self-incompatibility (S1) protein family.</text>
</comment>
<dbReference type="InterPro" id="IPR010264">
    <property type="entry name" value="Self-incomp_S1"/>
</dbReference>
<sequence length="123" mass="14235">FKSIGVLLAIVITLVPISSEALCLNPPSRDVFVYRNITSDSAPVKVHCFSGDDDFGDHMLYGKQYFKFSFCPNYFPTTEFFCHLWWGNKEKGFVAFKQKTFKNYDSTIWLAKDDGIYMTHYES</sequence>
<dbReference type="PANTHER" id="PTHR31232">
    <property type="match status" value="1"/>
</dbReference>
<evidence type="ECO:0000256" key="5">
    <source>
        <dbReference type="ARBA" id="ARBA00022729"/>
    </source>
</evidence>
<evidence type="ECO:0000256" key="4">
    <source>
        <dbReference type="ARBA" id="ARBA00022525"/>
    </source>
</evidence>
<evidence type="ECO:0000256" key="3">
    <source>
        <dbReference type="ARBA" id="ARBA00022471"/>
    </source>
</evidence>
<proteinExistence type="inferred from homology"/>
<dbReference type="GO" id="GO:0060320">
    <property type="term" value="P:rejection of self pollen"/>
    <property type="evidence" value="ECO:0007669"/>
    <property type="project" value="UniProtKB-KW"/>
</dbReference>
<organism evidence="7 8">
    <name type="scientific">Genlisea aurea</name>
    <dbReference type="NCBI Taxonomy" id="192259"/>
    <lineage>
        <taxon>Eukaryota</taxon>
        <taxon>Viridiplantae</taxon>
        <taxon>Streptophyta</taxon>
        <taxon>Embryophyta</taxon>
        <taxon>Tracheophyta</taxon>
        <taxon>Spermatophyta</taxon>
        <taxon>Magnoliopsida</taxon>
        <taxon>eudicotyledons</taxon>
        <taxon>Gunneridae</taxon>
        <taxon>Pentapetalae</taxon>
        <taxon>asterids</taxon>
        <taxon>lamiids</taxon>
        <taxon>Lamiales</taxon>
        <taxon>Lentibulariaceae</taxon>
        <taxon>Genlisea</taxon>
    </lineage>
</organism>
<reference evidence="7 8" key="1">
    <citation type="journal article" date="2013" name="BMC Genomics">
        <title>The miniature genome of a carnivorous plant Genlisea aurea contains a low number of genes and short non-coding sequences.</title>
        <authorList>
            <person name="Leushkin E.V."/>
            <person name="Sutormin R.A."/>
            <person name="Nabieva E.R."/>
            <person name="Penin A.A."/>
            <person name="Kondrashov A.S."/>
            <person name="Logacheva M.D."/>
        </authorList>
    </citation>
    <scope>NUCLEOTIDE SEQUENCE [LARGE SCALE GENOMIC DNA]</scope>
</reference>
<keyword evidence="5 6" id="KW-0732">Signal</keyword>
<feature type="non-terminal residue" evidence="7">
    <location>
        <position position="1"/>
    </location>
</feature>
<dbReference type="Pfam" id="PF05938">
    <property type="entry name" value="Self-incomp_S1"/>
    <property type="match status" value="1"/>
</dbReference>
<dbReference type="AlphaFoldDB" id="S8EJN9"/>
<dbReference type="EMBL" id="AUSU01000676">
    <property type="protein sequence ID" value="EPS72822.1"/>
    <property type="molecule type" value="Genomic_DNA"/>
</dbReference>
<dbReference type="GO" id="GO:0005576">
    <property type="term" value="C:extracellular region"/>
    <property type="evidence" value="ECO:0007669"/>
    <property type="project" value="UniProtKB-SubCell"/>
</dbReference>
<feature type="non-terminal residue" evidence="7">
    <location>
        <position position="123"/>
    </location>
</feature>